<dbReference type="Gene3D" id="3.30.70.100">
    <property type="match status" value="1"/>
</dbReference>
<dbReference type="Proteomes" id="UP000035963">
    <property type="component" value="Unassembled WGS sequence"/>
</dbReference>
<dbReference type="InterPro" id="IPR007138">
    <property type="entry name" value="ABM_dom"/>
</dbReference>
<dbReference type="OrthoDB" id="9798157at2"/>
<dbReference type="Pfam" id="PF03992">
    <property type="entry name" value="ABM"/>
    <property type="match status" value="1"/>
</dbReference>
<dbReference type="InterPro" id="IPR011008">
    <property type="entry name" value="Dimeric_a/b-barrel"/>
</dbReference>
<gene>
    <name evidence="2" type="ORF">EOS_17020</name>
</gene>
<dbReference type="AlphaFoldDB" id="A0A0J1CWT9"/>
<comment type="caution">
    <text evidence="2">The sequence shown here is derived from an EMBL/GenBank/DDBJ whole genome shotgun (WGS) entry which is preliminary data.</text>
</comment>
<organism evidence="2 3">
    <name type="scientific">Caballeronia mineralivorans PML1(12)</name>
    <dbReference type="NCBI Taxonomy" id="908627"/>
    <lineage>
        <taxon>Bacteria</taxon>
        <taxon>Pseudomonadati</taxon>
        <taxon>Pseudomonadota</taxon>
        <taxon>Betaproteobacteria</taxon>
        <taxon>Burkholderiales</taxon>
        <taxon>Burkholderiaceae</taxon>
        <taxon>Caballeronia</taxon>
    </lineage>
</organism>
<evidence type="ECO:0000259" key="1">
    <source>
        <dbReference type="PROSITE" id="PS51725"/>
    </source>
</evidence>
<keyword evidence="2" id="KW-0560">Oxidoreductase</keyword>
<accession>A0A0J1CWT9</accession>
<protein>
    <submittedName>
        <fullName evidence="2">Antibiotic biosynthesis monooxygenase</fullName>
    </submittedName>
</protein>
<feature type="domain" description="ABM" evidence="1">
    <location>
        <begin position="2"/>
        <end position="93"/>
    </location>
</feature>
<dbReference type="PATRIC" id="fig|908627.4.peg.3811"/>
<dbReference type="PROSITE" id="PS51725">
    <property type="entry name" value="ABM"/>
    <property type="match status" value="1"/>
</dbReference>
<evidence type="ECO:0000313" key="2">
    <source>
        <dbReference type="EMBL" id="KLU25054.1"/>
    </source>
</evidence>
<dbReference type="EMBL" id="AEJF01000108">
    <property type="protein sequence ID" value="KLU25054.1"/>
    <property type="molecule type" value="Genomic_DNA"/>
</dbReference>
<evidence type="ECO:0000313" key="3">
    <source>
        <dbReference type="Proteomes" id="UP000035963"/>
    </source>
</evidence>
<dbReference type="GO" id="GO:0004497">
    <property type="term" value="F:monooxygenase activity"/>
    <property type="evidence" value="ECO:0007669"/>
    <property type="project" value="UniProtKB-KW"/>
</dbReference>
<proteinExistence type="predicted"/>
<keyword evidence="2" id="KW-0503">Monooxygenase</keyword>
<dbReference type="SUPFAM" id="SSF54909">
    <property type="entry name" value="Dimeric alpha+beta barrel"/>
    <property type="match status" value="1"/>
</dbReference>
<reference evidence="2 3" key="1">
    <citation type="journal article" date="2015" name="Genome Announc.">
        <title>Draft Genome Sequence of Burkholderia sp. Strain PML1(12), an Ectomycorrhizosphere-Inhabiting Bacterium with Effective Mineral-Weathering Ability.</title>
        <authorList>
            <person name="Uroz S."/>
            <person name="Oger P."/>
        </authorList>
    </citation>
    <scope>NUCLEOTIDE SEQUENCE [LARGE SCALE GENOMIC DNA]</scope>
    <source>
        <strain evidence="3">PML1(12)</strain>
    </source>
</reference>
<sequence>MILELADLLTYPGQQAEFEQAVRRGVETVIAKARGFRHYSLRRSVESPERYILQIEWDSLEDHTLGFRGTLAAVEWRSIVDPYFACAPQVEHFDLVATSSD</sequence>
<dbReference type="RefSeq" id="WP_047847902.1">
    <property type="nucleotide sequence ID" value="NZ_AEJF01000108.1"/>
</dbReference>
<keyword evidence="3" id="KW-1185">Reference proteome</keyword>
<name>A0A0J1CWT9_9BURK</name>